<feature type="region of interest" description="Disordered" evidence="1">
    <location>
        <begin position="227"/>
        <end position="259"/>
    </location>
</feature>
<evidence type="ECO:0000256" key="1">
    <source>
        <dbReference type="SAM" id="MobiDB-lite"/>
    </source>
</evidence>
<feature type="region of interest" description="Disordered" evidence="1">
    <location>
        <begin position="1"/>
        <end position="52"/>
    </location>
</feature>
<dbReference type="AlphaFoldDB" id="A0A9Q0AJV0"/>
<name>A0A9Q0AJV0_9PEZI</name>
<proteinExistence type="predicted"/>
<accession>A0A9Q0AJV0</accession>
<protein>
    <submittedName>
        <fullName evidence="2">Uncharacterized protein</fullName>
    </submittedName>
</protein>
<keyword evidence="3" id="KW-1185">Reference proteome</keyword>
<dbReference type="Proteomes" id="UP000829685">
    <property type="component" value="Unassembled WGS sequence"/>
</dbReference>
<organism evidence="2 3">
    <name type="scientific">Neoarthrinium moseri</name>
    <dbReference type="NCBI Taxonomy" id="1658444"/>
    <lineage>
        <taxon>Eukaryota</taxon>
        <taxon>Fungi</taxon>
        <taxon>Dikarya</taxon>
        <taxon>Ascomycota</taxon>
        <taxon>Pezizomycotina</taxon>
        <taxon>Sordariomycetes</taxon>
        <taxon>Xylariomycetidae</taxon>
        <taxon>Amphisphaeriales</taxon>
        <taxon>Apiosporaceae</taxon>
        <taxon>Neoarthrinium</taxon>
    </lineage>
</organism>
<reference evidence="2" key="1">
    <citation type="submission" date="2021-03" db="EMBL/GenBank/DDBJ databases">
        <title>Revisited historic fungal species revealed as producer of novel bioactive compounds through whole genome sequencing and comparative genomics.</title>
        <authorList>
            <person name="Vignolle G.A."/>
            <person name="Hochenegger N."/>
            <person name="Mach R.L."/>
            <person name="Mach-Aigner A.R."/>
            <person name="Javad Rahimi M."/>
            <person name="Salim K.A."/>
            <person name="Chan C.M."/>
            <person name="Lim L.B.L."/>
            <person name="Cai F."/>
            <person name="Druzhinina I.S."/>
            <person name="U'Ren J.M."/>
            <person name="Derntl C."/>
        </authorList>
    </citation>
    <scope>NUCLEOTIDE SEQUENCE</scope>
    <source>
        <strain evidence="2">TUCIM 5799</strain>
    </source>
</reference>
<feature type="compositionally biased region" description="Low complexity" evidence="1">
    <location>
        <begin position="23"/>
        <end position="40"/>
    </location>
</feature>
<dbReference type="EMBL" id="JAFIMR010000038">
    <property type="protein sequence ID" value="KAI1857929.1"/>
    <property type="molecule type" value="Genomic_DNA"/>
</dbReference>
<evidence type="ECO:0000313" key="3">
    <source>
        <dbReference type="Proteomes" id="UP000829685"/>
    </source>
</evidence>
<sequence length="259" mass="27510">MPGSPHPHARRGRQGSPHPVAIQTQQQSTESTSASSQAASPSLGPPGSVDDIPELISIAPAIFVPATFDLTKPQAPLPADSSGRTTQQLAELDAHTAAVKSNIAWMIEREAKKIHQDAVKQELSIKAAGLPPPRSKRLPPTKADEDELIRNLEAPIVPGAAYGVPLGVLADQIPPLLPDPRDTPREAFTTRMLGLVRYGMQQMDGYEAHANGVKQQKREEIARQIAGELARGQSQAGTASGFQAPGNGEKDQGTPMDVD</sequence>
<comment type="caution">
    <text evidence="2">The sequence shown here is derived from an EMBL/GenBank/DDBJ whole genome shotgun (WGS) entry which is preliminary data.</text>
</comment>
<feature type="compositionally biased region" description="Polar residues" evidence="1">
    <location>
        <begin position="232"/>
        <end position="241"/>
    </location>
</feature>
<dbReference type="OrthoDB" id="4900256at2759"/>
<gene>
    <name evidence="2" type="ORF">JX265_010959</name>
</gene>
<evidence type="ECO:0000313" key="2">
    <source>
        <dbReference type="EMBL" id="KAI1857929.1"/>
    </source>
</evidence>